<dbReference type="CDD" id="cd00093">
    <property type="entry name" value="HTH_XRE"/>
    <property type="match status" value="1"/>
</dbReference>
<dbReference type="PANTHER" id="PTHR46797">
    <property type="entry name" value="HTH-TYPE TRANSCRIPTIONAL REGULATOR"/>
    <property type="match status" value="1"/>
</dbReference>
<evidence type="ECO:0000256" key="1">
    <source>
        <dbReference type="ARBA" id="ARBA00023125"/>
    </source>
</evidence>
<organism evidence="3 4">
    <name type="scientific">Blastococcus goldschmidtiae</name>
    <dbReference type="NCBI Taxonomy" id="3075546"/>
    <lineage>
        <taxon>Bacteria</taxon>
        <taxon>Bacillati</taxon>
        <taxon>Actinomycetota</taxon>
        <taxon>Actinomycetes</taxon>
        <taxon>Geodermatophilales</taxon>
        <taxon>Geodermatophilaceae</taxon>
        <taxon>Blastococcus</taxon>
    </lineage>
</organism>
<reference evidence="4" key="1">
    <citation type="submission" date="2023-07" db="EMBL/GenBank/DDBJ databases">
        <title>30 novel species of actinomycetes from the DSMZ collection.</title>
        <authorList>
            <person name="Nouioui I."/>
        </authorList>
    </citation>
    <scope>NUCLEOTIDE SEQUENCE [LARGE SCALE GENOMIC DNA]</scope>
    <source>
        <strain evidence="4">DSM 46792</strain>
    </source>
</reference>
<comment type="caution">
    <text evidence="3">The sequence shown here is derived from an EMBL/GenBank/DDBJ whole genome shotgun (WGS) entry which is preliminary data.</text>
</comment>
<dbReference type="Gene3D" id="1.10.260.40">
    <property type="entry name" value="lambda repressor-like DNA-binding domains"/>
    <property type="match status" value="1"/>
</dbReference>
<proteinExistence type="predicted"/>
<evidence type="ECO:0000313" key="3">
    <source>
        <dbReference type="EMBL" id="MDT0276073.1"/>
    </source>
</evidence>
<dbReference type="Pfam" id="PF13560">
    <property type="entry name" value="HTH_31"/>
    <property type="match status" value="1"/>
</dbReference>
<protein>
    <submittedName>
        <fullName evidence="3">Helix-turn-helix transcriptional regulator</fullName>
    </submittedName>
</protein>
<sequence>MQDTREELGRRLRQLRIERALTQAELAVSSGVGKATIARVESGVVVPQLRTVRSMATALDVSPQTLTHGLEALWATA</sequence>
<dbReference type="SMART" id="SM00530">
    <property type="entry name" value="HTH_XRE"/>
    <property type="match status" value="1"/>
</dbReference>
<accession>A0ABU2K7C5</accession>
<dbReference type="Proteomes" id="UP001183222">
    <property type="component" value="Unassembled WGS sequence"/>
</dbReference>
<dbReference type="EMBL" id="JAVREI010000004">
    <property type="protein sequence ID" value="MDT0276073.1"/>
    <property type="molecule type" value="Genomic_DNA"/>
</dbReference>
<keyword evidence="4" id="KW-1185">Reference proteome</keyword>
<evidence type="ECO:0000259" key="2">
    <source>
        <dbReference type="PROSITE" id="PS50943"/>
    </source>
</evidence>
<evidence type="ECO:0000313" key="4">
    <source>
        <dbReference type="Proteomes" id="UP001183222"/>
    </source>
</evidence>
<dbReference type="SUPFAM" id="SSF47413">
    <property type="entry name" value="lambda repressor-like DNA-binding domains"/>
    <property type="match status" value="1"/>
</dbReference>
<name>A0ABU2K7C5_9ACTN</name>
<gene>
    <name evidence="3" type="ORF">RM425_09195</name>
</gene>
<dbReference type="PROSITE" id="PS50943">
    <property type="entry name" value="HTH_CROC1"/>
    <property type="match status" value="1"/>
</dbReference>
<dbReference type="InterPro" id="IPR001387">
    <property type="entry name" value="Cro/C1-type_HTH"/>
</dbReference>
<dbReference type="PANTHER" id="PTHR46797:SF1">
    <property type="entry name" value="METHYLPHOSPHONATE SYNTHASE"/>
    <property type="match status" value="1"/>
</dbReference>
<dbReference type="RefSeq" id="WP_311344895.1">
    <property type="nucleotide sequence ID" value="NZ_JAVREI010000004.1"/>
</dbReference>
<keyword evidence="1" id="KW-0238">DNA-binding</keyword>
<feature type="domain" description="HTH cro/C1-type" evidence="2">
    <location>
        <begin position="12"/>
        <end position="66"/>
    </location>
</feature>
<dbReference type="InterPro" id="IPR050807">
    <property type="entry name" value="TransReg_Diox_bact_type"/>
</dbReference>
<dbReference type="InterPro" id="IPR010982">
    <property type="entry name" value="Lambda_DNA-bd_dom_sf"/>
</dbReference>